<dbReference type="PANTHER" id="PTHR36445:SF1">
    <property type="entry name" value="GTP CYCLOHYDROLASE MPTA"/>
    <property type="match status" value="1"/>
</dbReference>
<evidence type="ECO:0000313" key="3">
    <source>
        <dbReference type="EMBL" id="AJE04323.1"/>
    </source>
</evidence>
<reference evidence="3 4" key="1">
    <citation type="journal article" date="2015" name="Genome Announc.">
        <title>Complete Genome of Geobacter pickeringii G13T, a Metal-Reducing Isolate from Sedimentary Kaolin Deposits.</title>
        <authorList>
            <person name="Badalamenti J.P."/>
            <person name="Bond D.R."/>
        </authorList>
    </citation>
    <scope>NUCLEOTIDE SEQUENCE [LARGE SCALE GENOMIC DNA]</scope>
    <source>
        <strain evidence="3 4">G13</strain>
    </source>
</reference>
<dbReference type="NCBIfam" id="NF010200">
    <property type="entry name" value="PRK13674.1-1"/>
    <property type="match status" value="1"/>
</dbReference>
<evidence type="ECO:0000313" key="4">
    <source>
        <dbReference type="Proteomes" id="UP000057609"/>
    </source>
</evidence>
<name>A0A0B5BC82_9BACT</name>
<dbReference type="OrthoDB" id="9774824at2"/>
<dbReference type="KEGG" id="gpi:GPICK_14060"/>
<dbReference type="RefSeq" id="WP_039744208.1">
    <property type="nucleotide sequence ID" value="NZ_CP009788.1"/>
</dbReference>
<dbReference type="InterPro" id="IPR003801">
    <property type="entry name" value="GTP_cyclohydrolase_FolE2/MptA"/>
</dbReference>
<protein>
    <recommendedName>
        <fullName evidence="2">GTP cyclohydrolase FolE2</fullName>
        <ecNumber evidence="2">3.5.4.16</ecNumber>
    </recommendedName>
</protein>
<dbReference type="Pfam" id="PF02649">
    <property type="entry name" value="GCHY-1"/>
    <property type="match status" value="1"/>
</dbReference>
<gene>
    <name evidence="2" type="primary">folE2</name>
    <name evidence="3" type="ORF">GPICK_14060</name>
</gene>
<dbReference type="AlphaFoldDB" id="A0A0B5BC82"/>
<dbReference type="EMBL" id="CP009788">
    <property type="protein sequence ID" value="AJE04323.1"/>
    <property type="molecule type" value="Genomic_DNA"/>
</dbReference>
<dbReference type="STRING" id="345632.GPICK_14060"/>
<dbReference type="EC" id="3.5.4.16" evidence="2"/>
<dbReference type="GO" id="GO:0003934">
    <property type="term" value="F:GTP cyclohydrolase I activity"/>
    <property type="evidence" value="ECO:0007669"/>
    <property type="project" value="UniProtKB-UniRule"/>
</dbReference>
<evidence type="ECO:0000256" key="1">
    <source>
        <dbReference type="ARBA" id="ARBA00022801"/>
    </source>
</evidence>
<evidence type="ECO:0000256" key="2">
    <source>
        <dbReference type="HAMAP-Rule" id="MF_01527"/>
    </source>
</evidence>
<dbReference type="Proteomes" id="UP000057609">
    <property type="component" value="Chromosome"/>
</dbReference>
<comment type="pathway">
    <text evidence="2">Cofactor biosynthesis; 7,8-dihydroneopterin triphosphate biosynthesis; 7,8-dihydroneopterin triphosphate from GTP: step 1/1.</text>
</comment>
<keyword evidence="1 2" id="KW-0378">Hydrolase</keyword>
<dbReference type="PANTHER" id="PTHR36445">
    <property type="entry name" value="GTP CYCLOHYDROLASE MPTA"/>
    <property type="match status" value="1"/>
</dbReference>
<sequence length="259" mass="30007">MPDMQKTPDTRKIPISKVGVKDISYPIVVMDKNRKFQQTVARVNMYVDLPHHFKGTHMSRFIEILNAYREEIALDKMEPILQKMKEKLGASSAHLEIEFPYFIEKRAPVSGARSLMEYTCSFVGTLGEEFDFVLGVTVPVTSLCPCSKELSRYGAHNQRSAITVRVRYRDFIWIEDLVAMIEECGSSPVWSLLKREDEKFVTERAYENPKFVEDIVRETTQKLLAEEAITWFSVEAENYESIHKHSAYAAIERDKRNKQ</sequence>
<dbReference type="HOGENOM" id="CLU_062816_1_1_7"/>
<comment type="function">
    <text evidence="2">Converts GTP to 7,8-dihydroneopterin triphosphate.</text>
</comment>
<keyword evidence="4" id="KW-1185">Reference proteome</keyword>
<proteinExistence type="inferred from homology"/>
<accession>A0A0B5BC82</accession>
<dbReference type="HAMAP" id="MF_01527_B">
    <property type="entry name" value="GTP_cyclohydrol_B"/>
    <property type="match status" value="1"/>
</dbReference>
<comment type="similarity">
    <text evidence="2">Belongs to the GTP cyclohydrolase IV family.</text>
</comment>
<dbReference type="InterPro" id="IPR022838">
    <property type="entry name" value="GTP_cyclohydrolase_FolE2"/>
</dbReference>
<comment type="catalytic activity">
    <reaction evidence="2">
        <text>GTP + H2O = 7,8-dihydroneopterin 3'-triphosphate + formate + H(+)</text>
        <dbReference type="Rhea" id="RHEA:17473"/>
        <dbReference type="ChEBI" id="CHEBI:15377"/>
        <dbReference type="ChEBI" id="CHEBI:15378"/>
        <dbReference type="ChEBI" id="CHEBI:15740"/>
        <dbReference type="ChEBI" id="CHEBI:37565"/>
        <dbReference type="ChEBI" id="CHEBI:58462"/>
        <dbReference type="EC" id="3.5.4.16"/>
    </reaction>
</comment>
<dbReference type="Gene3D" id="3.10.270.10">
    <property type="entry name" value="Urate Oxidase"/>
    <property type="match status" value="1"/>
</dbReference>
<dbReference type="GO" id="GO:0046654">
    <property type="term" value="P:tetrahydrofolate biosynthetic process"/>
    <property type="evidence" value="ECO:0007669"/>
    <property type="project" value="UniProtKB-UniRule"/>
</dbReference>
<dbReference type="UniPathway" id="UPA00848">
    <property type="reaction ID" value="UER00151"/>
</dbReference>
<organism evidence="3 4">
    <name type="scientific">Geobacter pickeringii</name>
    <dbReference type="NCBI Taxonomy" id="345632"/>
    <lineage>
        <taxon>Bacteria</taxon>
        <taxon>Pseudomonadati</taxon>
        <taxon>Thermodesulfobacteriota</taxon>
        <taxon>Desulfuromonadia</taxon>
        <taxon>Geobacterales</taxon>
        <taxon>Geobacteraceae</taxon>
        <taxon>Geobacter</taxon>
    </lineage>
</organism>
<feature type="site" description="May be catalytically important" evidence="2">
    <location>
        <position position="144"/>
    </location>
</feature>